<protein>
    <submittedName>
        <fullName evidence="3">Uncharacterized protein</fullName>
    </submittedName>
</protein>
<dbReference type="PANTHER" id="PTHR10036:SF24">
    <property type="entry name" value="CD59 GLYCOPROTEIN"/>
    <property type="match status" value="1"/>
</dbReference>
<keyword evidence="4" id="KW-1185">Reference proteome</keyword>
<gene>
    <name evidence="3" type="ORF">OFUS_LOCUS21204</name>
</gene>
<comment type="caution">
    <text evidence="3">The sequence shown here is derived from an EMBL/GenBank/DDBJ whole genome shotgun (WGS) entry which is preliminary data.</text>
</comment>
<dbReference type="PANTHER" id="PTHR10036">
    <property type="entry name" value="CD59 GLYCOPROTEIN"/>
    <property type="match status" value="1"/>
</dbReference>
<dbReference type="InterPro" id="IPR045860">
    <property type="entry name" value="Snake_toxin-like_sf"/>
</dbReference>
<keyword evidence="1" id="KW-0732">Signal</keyword>
<keyword evidence="2" id="KW-1015">Disulfide bond</keyword>
<reference evidence="3" key="1">
    <citation type="submission" date="2022-03" db="EMBL/GenBank/DDBJ databases">
        <authorList>
            <person name="Martin C."/>
        </authorList>
    </citation>
    <scope>NUCLEOTIDE SEQUENCE</scope>
</reference>
<organism evidence="3 4">
    <name type="scientific">Owenia fusiformis</name>
    <name type="common">Polychaete worm</name>
    <dbReference type="NCBI Taxonomy" id="6347"/>
    <lineage>
        <taxon>Eukaryota</taxon>
        <taxon>Metazoa</taxon>
        <taxon>Spiralia</taxon>
        <taxon>Lophotrochozoa</taxon>
        <taxon>Annelida</taxon>
        <taxon>Polychaeta</taxon>
        <taxon>Sedentaria</taxon>
        <taxon>Canalipalpata</taxon>
        <taxon>Sabellida</taxon>
        <taxon>Oweniida</taxon>
        <taxon>Oweniidae</taxon>
        <taxon>Owenia</taxon>
    </lineage>
</organism>
<evidence type="ECO:0000256" key="2">
    <source>
        <dbReference type="ARBA" id="ARBA00023157"/>
    </source>
</evidence>
<dbReference type="OrthoDB" id="5945173at2759"/>
<sequence length="136" mass="15562">MRLTWQWLCVFPLVISGMIHSVIGLQCYQCTEIPTNDLCNDEGTITCTDPTHNACYKRKHQMEAFGVRYTKSCINMEKCAALQRLNNEKVCKRTPSNCIYCCQDKDLCNSAYILYSTWRNLVLSFGVFVVRTAVGI</sequence>
<dbReference type="AlphaFoldDB" id="A0A8J1TVW4"/>
<evidence type="ECO:0000313" key="4">
    <source>
        <dbReference type="Proteomes" id="UP000749559"/>
    </source>
</evidence>
<evidence type="ECO:0000256" key="1">
    <source>
        <dbReference type="ARBA" id="ARBA00022729"/>
    </source>
</evidence>
<accession>A0A8J1TVW4</accession>
<dbReference type="Proteomes" id="UP000749559">
    <property type="component" value="Unassembled WGS sequence"/>
</dbReference>
<dbReference type="EMBL" id="CAIIXF020000010">
    <property type="protein sequence ID" value="CAH1796837.1"/>
    <property type="molecule type" value="Genomic_DNA"/>
</dbReference>
<evidence type="ECO:0000313" key="3">
    <source>
        <dbReference type="EMBL" id="CAH1796837.1"/>
    </source>
</evidence>
<proteinExistence type="predicted"/>
<dbReference type="SUPFAM" id="SSF57302">
    <property type="entry name" value="Snake toxin-like"/>
    <property type="match status" value="1"/>
</dbReference>
<name>A0A8J1TVW4_OWEFU</name>